<organism evidence="5">
    <name type="scientific">Alkalihalophilus sp. As8PL</name>
    <dbReference type="NCBI Taxonomy" id="3237103"/>
    <lineage>
        <taxon>Bacteria</taxon>
        <taxon>Bacillati</taxon>
        <taxon>Bacillota</taxon>
        <taxon>Bacilli</taxon>
        <taxon>Bacillales</taxon>
        <taxon>Bacillaceae</taxon>
        <taxon>Alkalihalophilus</taxon>
    </lineage>
</organism>
<dbReference type="Gene3D" id="1.10.10.630">
    <property type="entry name" value="DnaD domain-like"/>
    <property type="match status" value="1"/>
</dbReference>
<dbReference type="InterPro" id="IPR036388">
    <property type="entry name" value="WH-like_DNA-bd_sf"/>
</dbReference>
<evidence type="ECO:0000256" key="1">
    <source>
        <dbReference type="ARBA" id="ARBA00093462"/>
    </source>
</evidence>
<feature type="domain" description="DnaD N-terminal" evidence="4">
    <location>
        <begin position="17"/>
        <end position="116"/>
    </location>
</feature>
<sequence length="233" mass="27235">MNQKLLLQWISQKQVVVPVFLIENYAKLGLNEQEFACVLQVQSFIEQGEPFPTPDRLSERMSLTTSDCGALMGGLVKKGYLSLDKQWDQHGILYEYYSLDPLWEKLCSFIQSEETKGIEKEEEENAANLYQMFESEFSRPLSPIEAETLSMWIDQDHHSPELIIGALREAVVSGKLNFRYIDRILFEWKRNGIKTIAQAKAHGEKFRKHQQPRKQEKERVRSDSYPSFNWLQK</sequence>
<dbReference type="Pfam" id="PF21984">
    <property type="entry name" value="DnaD_N"/>
    <property type="match status" value="1"/>
</dbReference>
<protein>
    <submittedName>
        <fullName evidence="5">DnaD domain-containing protein</fullName>
    </submittedName>
</protein>
<evidence type="ECO:0000259" key="3">
    <source>
        <dbReference type="Pfam" id="PF07261"/>
    </source>
</evidence>
<comment type="similarity">
    <text evidence="1">Belongs to the DnaB/DnaD family.</text>
</comment>
<feature type="domain" description="DnaB/C C-terminal" evidence="3">
    <location>
        <begin position="130"/>
        <end position="202"/>
    </location>
</feature>
<dbReference type="PANTHER" id="PTHR37293:SF6">
    <property type="entry name" value="DNA REPLICATION PROTEIN DNAD"/>
    <property type="match status" value="1"/>
</dbReference>
<evidence type="ECO:0000259" key="4">
    <source>
        <dbReference type="Pfam" id="PF21984"/>
    </source>
</evidence>
<feature type="compositionally biased region" description="Basic and acidic residues" evidence="2">
    <location>
        <begin position="213"/>
        <end position="222"/>
    </location>
</feature>
<evidence type="ECO:0000256" key="2">
    <source>
        <dbReference type="SAM" id="MobiDB-lite"/>
    </source>
</evidence>
<dbReference type="InterPro" id="IPR006343">
    <property type="entry name" value="DnaB/C_C"/>
</dbReference>
<dbReference type="InterPro" id="IPR053843">
    <property type="entry name" value="DnaD_N"/>
</dbReference>
<dbReference type="Pfam" id="PF07261">
    <property type="entry name" value="DnaB_2"/>
    <property type="match status" value="1"/>
</dbReference>
<dbReference type="InterPro" id="IPR034829">
    <property type="entry name" value="DnaD-like_sf"/>
</dbReference>
<dbReference type="NCBIfam" id="TIGR01446">
    <property type="entry name" value="DnaD_dom"/>
    <property type="match status" value="1"/>
</dbReference>
<dbReference type="AlphaFoldDB" id="A0AB39BU73"/>
<dbReference type="RefSeq" id="WP_368504465.1">
    <property type="nucleotide sequence ID" value="NZ_CP162551.1"/>
</dbReference>
<dbReference type="InterPro" id="IPR053162">
    <property type="entry name" value="DnaD"/>
</dbReference>
<dbReference type="Gene3D" id="1.10.10.10">
    <property type="entry name" value="Winged helix-like DNA-binding domain superfamily/Winged helix DNA-binding domain"/>
    <property type="match status" value="1"/>
</dbReference>
<feature type="region of interest" description="Disordered" evidence="2">
    <location>
        <begin position="200"/>
        <end position="233"/>
    </location>
</feature>
<dbReference type="EMBL" id="CP162551">
    <property type="protein sequence ID" value="XDI37088.1"/>
    <property type="molecule type" value="Genomic_DNA"/>
</dbReference>
<dbReference type="PANTHER" id="PTHR37293">
    <property type="entry name" value="PHAGE REPLICATION PROTEIN-RELATED"/>
    <property type="match status" value="1"/>
</dbReference>
<proteinExistence type="inferred from homology"/>
<reference evidence="5" key="1">
    <citation type="submission" date="2024-07" db="EMBL/GenBank/DDBJ databases">
        <title>Identification and characteristics of an arsenic-resistant bacterial isolate, which belongs to a novel species.</title>
        <authorList>
            <person name="Juszczyk A."/>
            <person name="Kowalczyk A."/>
            <person name="Was K."/>
            <person name="Kosowicz W."/>
            <person name="Budzyn A."/>
            <person name="Latowski D."/>
        </authorList>
    </citation>
    <scope>NUCLEOTIDE SEQUENCE</scope>
    <source>
        <strain evidence="5">As8PL</strain>
    </source>
</reference>
<evidence type="ECO:0000313" key="5">
    <source>
        <dbReference type="EMBL" id="XDI37088.1"/>
    </source>
</evidence>
<gene>
    <name evidence="5" type="ORF">AB3N04_01890</name>
</gene>
<dbReference type="SUPFAM" id="SSF158499">
    <property type="entry name" value="DnaD domain-like"/>
    <property type="match status" value="1"/>
</dbReference>
<feature type="compositionally biased region" description="Polar residues" evidence="2">
    <location>
        <begin position="224"/>
        <end position="233"/>
    </location>
</feature>
<name>A0AB39BU73_9BACI</name>
<accession>A0AB39BU73</accession>